<dbReference type="InterPro" id="IPR036388">
    <property type="entry name" value="WH-like_DNA-bd_sf"/>
</dbReference>
<dbReference type="FunFam" id="1.10.10.10:FF:000322">
    <property type="entry name" value="Probable disease resistance protein At1g63360"/>
    <property type="match status" value="1"/>
</dbReference>
<dbReference type="InterPro" id="IPR001611">
    <property type="entry name" value="Leu-rich_rpt"/>
</dbReference>
<dbReference type="CDD" id="cd14798">
    <property type="entry name" value="RX-CC_like"/>
    <property type="match status" value="1"/>
</dbReference>
<dbReference type="PROSITE" id="PS51450">
    <property type="entry name" value="LRR"/>
    <property type="match status" value="1"/>
</dbReference>
<dbReference type="PRINTS" id="PR00364">
    <property type="entry name" value="DISEASERSIST"/>
</dbReference>
<dbReference type="SUPFAM" id="SSF52058">
    <property type="entry name" value="L domain-like"/>
    <property type="match status" value="1"/>
</dbReference>
<evidence type="ECO:0000256" key="3">
    <source>
        <dbReference type="ARBA" id="ARBA00022741"/>
    </source>
</evidence>
<dbReference type="SUPFAM" id="SSF52540">
    <property type="entry name" value="P-loop containing nucleoside triphosphate hydrolases"/>
    <property type="match status" value="1"/>
</dbReference>
<keyword evidence="4" id="KW-0611">Plant defense</keyword>
<dbReference type="Pfam" id="PF12799">
    <property type="entry name" value="LRR_4"/>
    <property type="match status" value="1"/>
</dbReference>
<feature type="domain" description="Disease resistance protein winged helix" evidence="8">
    <location>
        <begin position="444"/>
        <end position="515"/>
    </location>
</feature>
<evidence type="ECO:0000259" key="8">
    <source>
        <dbReference type="Pfam" id="PF23559"/>
    </source>
</evidence>
<dbReference type="Pfam" id="PF25019">
    <property type="entry name" value="LRR_R13L1-DRL21"/>
    <property type="match status" value="1"/>
</dbReference>
<evidence type="ECO:0000256" key="2">
    <source>
        <dbReference type="ARBA" id="ARBA00022737"/>
    </source>
</evidence>
<dbReference type="Gene3D" id="3.80.10.10">
    <property type="entry name" value="Ribonuclease Inhibitor"/>
    <property type="match status" value="2"/>
</dbReference>
<organism evidence="10 11">
    <name type="scientific">Jatropha curcas</name>
    <name type="common">Barbados nut</name>
    <dbReference type="NCBI Taxonomy" id="180498"/>
    <lineage>
        <taxon>Eukaryota</taxon>
        <taxon>Viridiplantae</taxon>
        <taxon>Streptophyta</taxon>
        <taxon>Embryophyta</taxon>
        <taxon>Tracheophyta</taxon>
        <taxon>Spermatophyta</taxon>
        <taxon>Magnoliopsida</taxon>
        <taxon>eudicotyledons</taxon>
        <taxon>Gunneridae</taxon>
        <taxon>Pentapetalae</taxon>
        <taxon>rosids</taxon>
        <taxon>fabids</taxon>
        <taxon>Malpighiales</taxon>
        <taxon>Euphorbiaceae</taxon>
        <taxon>Crotonoideae</taxon>
        <taxon>Jatropheae</taxon>
        <taxon>Jatropha</taxon>
    </lineage>
</organism>
<feature type="domain" description="R13L1/DRL21-like LRR repeat region" evidence="9">
    <location>
        <begin position="704"/>
        <end position="829"/>
    </location>
</feature>
<dbReference type="Pfam" id="PF00931">
    <property type="entry name" value="NB-ARC"/>
    <property type="match status" value="1"/>
</dbReference>
<keyword evidence="1" id="KW-0433">Leucine-rich repeat</keyword>
<dbReference type="Gene3D" id="1.20.5.4130">
    <property type="match status" value="1"/>
</dbReference>
<dbReference type="InterPro" id="IPR056789">
    <property type="entry name" value="LRR_R13L1-DRL21"/>
</dbReference>
<dbReference type="Gene3D" id="1.10.8.430">
    <property type="entry name" value="Helical domain of apoptotic protease-activating factors"/>
    <property type="match status" value="1"/>
</dbReference>
<name>A0A067L9R0_JATCU</name>
<keyword evidence="2" id="KW-0677">Repeat</keyword>
<evidence type="ECO:0000256" key="5">
    <source>
        <dbReference type="ARBA" id="ARBA00022840"/>
    </source>
</evidence>
<dbReference type="PANTHER" id="PTHR36766:SF45">
    <property type="entry name" value="NB-ARC DOMAIN-CONTAINING PROTEIN"/>
    <property type="match status" value="1"/>
</dbReference>
<accession>A0A067L9R0</accession>
<evidence type="ECO:0000259" key="9">
    <source>
        <dbReference type="Pfam" id="PF25019"/>
    </source>
</evidence>
<dbReference type="InterPro" id="IPR027417">
    <property type="entry name" value="P-loop_NTPase"/>
</dbReference>
<evidence type="ECO:0000259" key="6">
    <source>
        <dbReference type="Pfam" id="PF00931"/>
    </source>
</evidence>
<dbReference type="InterPro" id="IPR032675">
    <property type="entry name" value="LRR_dom_sf"/>
</dbReference>
<keyword evidence="11" id="KW-1185">Reference proteome</keyword>
<dbReference type="InterPro" id="IPR042197">
    <property type="entry name" value="Apaf_helical"/>
</dbReference>
<dbReference type="Gene3D" id="3.40.50.300">
    <property type="entry name" value="P-loop containing nucleotide triphosphate hydrolases"/>
    <property type="match status" value="1"/>
</dbReference>
<dbReference type="InterPro" id="IPR025875">
    <property type="entry name" value="Leu-rich_rpt_4"/>
</dbReference>
<keyword evidence="5" id="KW-0067">ATP-binding</keyword>
<reference evidence="10 11" key="1">
    <citation type="journal article" date="2014" name="PLoS ONE">
        <title>Global Analysis of Gene Expression Profiles in Physic Nut (Jatropha curcas L.) Seedlings Exposed to Salt Stress.</title>
        <authorList>
            <person name="Zhang L."/>
            <person name="Zhang C."/>
            <person name="Wu P."/>
            <person name="Chen Y."/>
            <person name="Li M."/>
            <person name="Jiang H."/>
            <person name="Wu G."/>
        </authorList>
    </citation>
    <scope>NUCLEOTIDE SEQUENCE [LARGE SCALE GENOMIC DNA]</scope>
    <source>
        <strain evidence="11">cv. GZQX0401</strain>
        <tissue evidence="10">Young leaves</tissue>
    </source>
</reference>
<dbReference type="InterPro" id="IPR058922">
    <property type="entry name" value="WHD_DRP"/>
</dbReference>
<dbReference type="PANTHER" id="PTHR36766">
    <property type="entry name" value="PLANT BROAD-SPECTRUM MILDEW RESISTANCE PROTEIN RPW8"/>
    <property type="match status" value="1"/>
</dbReference>
<dbReference type="Gene3D" id="1.10.10.10">
    <property type="entry name" value="Winged helix-like DNA-binding domain superfamily/Winged helix DNA-binding domain"/>
    <property type="match status" value="1"/>
</dbReference>
<dbReference type="Pfam" id="PF23559">
    <property type="entry name" value="WHD_DRP"/>
    <property type="match status" value="1"/>
</dbReference>
<dbReference type="InterPro" id="IPR038005">
    <property type="entry name" value="RX-like_CC"/>
</dbReference>
<dbReference type="GO" id="GO:0006952">
    <property type="term" value="P:defense response"/>
    <property type="evidence" value="ECO:0007669"/>
    <property type="project" value="UniProtKB-KW"/>
</dbReference>
<dbReference type="InterPro" id="IPR002182">
    <property type="entry name" value="NB-ARC"/>
</dbReference>
<evidence type="ECO:0000256" key="4">
    <source>
        <dbReference type="ARBA" id="ARBA00022821"/>
    </source>
</evidence>
<dbReference type="Proteomes" id="UP000027138">
    <property type="component" value="Unassembled WGS sequence"/>
</dbReference>
<evidence type="ECO:0000313" key="10">
    <source>
        <dbReference type="EMBL" id="KDP40839.1"/>
    </source>
</evidence>
<dbReference type="GO" id="GO:0043531">
    <property type="term" value="F:ADP binding"/>
    <property type="evidence" value="ECO:0007669"/>
    <property type="project" value="InterPro"/>
</dbReference>
<dbReference type="GO" id="GO:0051707">
    <property type="term" value="P:response to other organism"/>
    <property type="evidence" value="ECO:0007669"/>
    <property type="project" value="UniProtKB-ARBA"/>
</dbReference>
<dbReference type="InterPro" id="IPR041118">
    <property type="entry name" value="Rx_N"/>
</dbReference>
<protein>
    <submittedName>
        <fullName evidence="10">Uncharacterized protein</fullName>
    </submittedName>
</protein>
<evidence type="ECO:0000313" key="11">
    <source>
        <dbReference type="Proteomes" id="UP000027138"/>
    </source>
</evidence>
<dbReference type="OrthoDB" id="844198at2759"/>
<dbReference type="FunFam" id="3.40.50.300:FF:001091">
    <property type="entry name" value="Probable disease resistance protein At1g61300"/>
    <property type="match status" value="1"/>
</dbReference>
<sequence length="973" mass="111733">MAETLVSIALQQLAKITEKEVKRVTGVEEDIEKLASNFRFIQGVLVEAEKMEFENATIKQWLDNLKDVSYAIDDVLDEWSTAIAKEQTEEDGEYGHSCLDRQLLHFPVIKQVCSFFPSYCFSCNEICYRYDTASEIKKLNVRLDEIAEEKKRYFDPTKANEQVVRRLVVTSAVDVSEVKGREEDKNAIIKMLKDARSNPQVVSIVGIGGLGKTTLAKLVYNDSEVEKLFESRIWVSVSTPFDAIKIAKAILEILTDTAPLLVEFEAIMQQIQKLLRGKKFILVLDDVWEDGPSKWDQMRLSFISASFGSSILLTTRNEIVAENMGCSRENVYQLGRLSLEDCWSIFSEIAFFEKKNENRGQLEAIGREIVKKCDGLPSAAKTLASLLRLKDSWQEWDSVLKSEVWELEEVWEKGTDTQSGFASLWLSYYNLVSELRPCFSLCAIFPKDYVIKKDELIRLWMAQGYLRQTSVDDMERIGEKYFQNLVALSFFEDFRKNDYGGVISCKMCDIVHEFAQYIRKNECFSIEVNDHEDLRTETLGKEIRHLRLMLGKEMSFPISFYKLKNLRSLWIQCKGNSKIGAALPSIFSGLTCLRTLNLSNCNISEIPSTIGKLIHLRQIDLSYNKDLKELPEPLCELYNLQTLNINWCVRLVKLPSGTEKLISLRHLNNIGFEGALPKGIRRLTCLRSLDRFNIGQDNHQECSLQDLSYLTNLQGYLSIRGLENVADVGEAKQAELNKKTGVNPLELWFGRGDVEWRKAHDSKLMDGLQPTPYLQELRIYDYQGITVFPSWMISLTNLKRLLLTNCRNCKHLPPLGRLPYLEFLRIWGMDGVKRVGNEFLGIGTQSSSSSSVAIAFPRLIKLRFVRMRSWEGWVDEFSRNGDSTSTTIMPKLQTLSFAWCPKLKSVPDQILRKETLKELILTCSPFLQQCYQKDWNKTSHIPKIKFWNFGEKRLIKLLEVHLCFHLSSLSVVV</sequence>
<evidence type="ECO:0000256" key="1">
    <source>
        <dbReference type="ARBA" id="ARBA00022614"/>
    </source>
</evidence>
<feature type="domain" description="Disease resistance N-terminal" evidence="7">
    <location>
        <begin position="6"/>
        <end position="88"/>
    </location>
</feature>
<dbReference type="Pfam" id="PF18052">
    <property type="entry name" value="Rx_N"/>
    <property type="match status" value="1"/>
</dbReference>
<feature type="domain" description="NB-ARC" evidence="6">
    <location>
        <begin position="182"/>
        <end position="353"/>
    </location>
</feature>
<dbReference type="GO" id="GO:0005524">
    <property type="term" value="F:ATP binding"/>
    <property type="evidence" value="ECO:0007669"/>
    <property type="project" value="UniProtKB-KW"/>
</dbReference>
<evidence type="ECO:0000259" key="7">
    <source>
        <dbReference type="Pfam" id="PF18052"/>
    </source>
</evidence>
<dbReference type="AlphaFoldDB" id="A0A067L9R0"/>
<dbReference type="EMBL" id="KK914327">
    <property type="protein sequence ID" value="KDP40839.1"/>
    <property type="molecule type" value="Genomic_DNA"/>
</dbReference>
<gene>
    <name evidence="10" type="ORF">JCGZ_24838</name>
</gene>
<proteinExistence type="predicted"/>
<keyword evidence="3" id="KW-0547">Nucleotide-binding</keyword>